<dbReference type="AlphaFoldDB" id="A0A6M4YP10"/>
<dbReference type="InterPro" id="IPR051686">
    <property type="entry name" value="Lipoprotein_DolP"/>
</dbReference>
<gene>
    <name evidence="4" type="ORF">E4184_05500</name>
</gene>
<dbReference type="RefSeq" id="WP_171275611.1">
    <property type="nucleotide sequence ID" value="NZ_CAWPJG010000001.1"/>
</dbReference>
<dbReference type="PANTHER" id="PTHR34606">
    <property type="entry name" value="BON DOMAIN-CONTAINING PROTEIN"/>
    <property type="match status" value="1"/>
</dbReference>
<feature type="compositionally biased region" description="Low complexity" evidence="1">
    <location>
        <begin position="35"/>
        <end position="47"/>
    </location>
</feature>
<feature type="chain" id="PRO_5026743183" evidence="2">
    <location>
        <begin position="24"/>
        <end position="123"/>
    </location>
</feature>
<dbReference type="EMBL" id="CP038441">
    <property type="protein sequence ID" value="QJT20953.1"/>
    <property type="molecule type" value="Genomic_DNA"/>
</dbReference>
<dbReference type="Gene3D" id="3.30.1340.30">
    <property type="match status" value="1"/>
</dbReference>
<accession>A0A6M4YP10</accession>
<evidence type="ECO:0000256" key="1">
    <source>
        <dbReference type="SAM" id="MobiDB-lite"/>
    </source>
</evidence>
<dbReference type="PANTHER" id="PTHR34606:SF16">
    <property type="entry name" value="BON DOMAIN-CONTAINING PROTEIN"/>
    <property type="match status" value="1"/>
</dbReference>
<dbReference type="InterPro" id="IPR007055">
    <property type="entry name" value="BON_dom"/>
</dbReference>
<dbReference type="PROSITE" id="PS50914">
    <property type="entry name" value="BON"/>
    <property type="match status" value="1"/>
</dbReference>
<dbReference type="Proteomes" id="UP000501427">
    <property type="component" value="Chromosome"/>
</dbReference>
<dbReference type="Pfam" id="PF04972">
    <property type="entry name" value="BON"/>
    <property type="match status" value="1"/>
</dbReference>
<reference evidence="4 5" key="1">
    <citation type="submission" date="2019-03" db="EMBL/GenBank/DDBJ databases">
        <title>Novel transposon Tn6433 accelerates the dissemination of tet(E) in Aeromonas from aerobic biofilm under oxytetracycline stress.</title>
        <authorList>
            <person name="Shi Y."/>
            <person name="Tian Z."/>
            <person name="Zhang Y."/>
            <person name="Zhang H."/>
            <person name="Yang M."/>
        </authorList>
    </citation>
    <scope>NUCLEOTIDE SEQUENCE [LARGE SCALE GENOMIC DNA]</scope>
    <source>
        <strain evidence="4 5">T0.1-19</strain>
    </source>
</reference>
<evidence type="ECO:0000313" key="4">
    <source>
        <dbReference type="EMBL" id="QJT20953.1"/>
    </source>
</evidence>
<feature type="region of interest" description="Disordered" evidence="1">
    <location>
        <begin position="27"/>
        <end position="48"/>
    </location>
</feature>
<evidence type="ECO:0000259" key="3">
    <source>
        <dbReference type="PROSITE" id="PS50914"/>
    </source>
</evidence>
<sequence length="123" mass="12749">MNHIFSASLLLTGLLLLPLASHGAELTDDTDAAQSMPSESSTMESSTLEYVEDSVITTKIKAGLAAEQMSSLVNIHVDTDDAGEVTLSGGAVDQAALDKAVAIAMGVEGVTSVKNDIKVETDR</sequence>
<evidence type="ECO:0000256" key="2">
    <source>
        <dbReference type="SAM" id="SignalP"/>
    </source>
</evidence>
<feature type="domain" description="BON" evidence="3">
    <location>
        <begin position="52"/>
        <end position="121"/>
    </location>
</feature>
<name>A0A6M4YP10_AERME</name>
<feature type="signal peptide" evidence="2">
    <location>
        <begin position="1"/>
        <end position="23"/>
    </location>
</feature>
<proteinExistence type="predicted"/>
<organism evidence="4 5">
    <name type="scientific">Aeromonas media</name>
    <dbReference type="NCBI Taxonomy" id="651"/>
    <lineage>
        <taxon>Bacteria</taxon>
        <taxon>Pseudomonadati</taxon>
        <taxon>Pseudomonadota</taxon>
        <taxon>Gammaproteobacteria</taxon>
        <taxon>Aeromonadales</taxon>
        <taxon>Aeromonadaceae</taxon>
        <taxon>Aeromonas</taxon>
    </lineage>
</organism>
<protein>
    <submittedName>
        <fullName evidence="4">BON domain-containing protein</fullName>
    </submittedName>
</protein>
<keyword evidence="2" id="KW-0732">Signal</keyword>
<evidence type="ECO:0000313" key="5">
    <source>
        <dbReference type="Proteomes" id="UP000501427"/>
    </source>
</evidence>